<dbReference type="Proteomes" id="UP000194903">
    <property type="component" value="Unassembled WGS sequence"/>
</dbReference>
<evidence type="ECO:0000313" key="3">
    <source>
        <dbReference type="EMBL" id="OUM19284.1"/>
    </source>
</evidence>
<dbReference type="InterPro" id="IPR014710">
    <property type="entry name" value="RmlC-like_jellyroll"/>
</dbReference>
<dbReference type="EMBL" id="NHOC01000009">
    <property type="protein sequence ID" value="OUM19972.1"/>
    <property type="molecule type" value="Genomic_DNA"/>
</dbReference>
<name>A0A252F2L4_9FIRM</name>
<dbReference type="AlphaFoldDB" id="A0A252F2L4"/>
<feature type="domain" description="Cupin type-2" evidence="2">
    <location>
        <begin position="43"/>
        <end position="112"/>
    </location>
</feature>
<gene>
    <name evidence="4" type="ORF">CBW42_10875</name>
    <name evidence="3" type="ORF">CBW42_14150</name>
</gene>
<dbReference type="PANTHER" id="PTHR35848:SF6">
    <property type="entry name" value="CUPIN TYPE-2 DOMAIN-CONTAINING PROTEIN"/>
    <property type="match status" value="1"/>
</dbReference>
<dbReference type="SUPFAM" id="SSF51182">
    <property type="entry name" value="RmlC-like cupins"/>
    <property type="match status" value="1"/>
</dbReference>
<evidence type="ECO:0000259" key="2">
    <source>
        <dbReference type="Pfam" id="PF07883"/>
    </source>
</evidence>
<dbReference type="PANTHER" id="PTHR35848">
    <property type="entry name" value="OXALATE-BINDING PROTEIN"/>
    <property type="match status" value="1"/>
</dbReference>
<evidence type="ECO:0000313" key="5">
    <source>
        <dbReference type="Proteomes" id="UP000194903"/>
    </source>
</evidence>
<dbReference type="InterPro" id="IPR051610">
    <property type="entry name" value="GPI/OXD"/>
</dbReference>
<organism evidence="4 5">
    <name type="scientific">Butyricicoccus porcorum</name>
    <dbReference type="NCBI Taxonomy" id="1945634"/>
    <lineage>
        <taxon>Bacteria</taxon>
        <taxon>Bacillati</taxon>
        <taxon>Bacillota</taxon>
        <taxon>Clostridia</taxon>
        <taxon>Eubacteriales</taxon>
        <taxon>Butyricicoccaceae</taxon>
        <taxon>Butyricicoccus</taxon>
    </lineage>
</organism>
<evidence type="ECO:0000313" key="4">
    <source>
        <dbReference type="EMBL" id="OUM19972.1"/>
    </source>
</evidence>
<proteinExistence type="predicted"/>
<protein>
    <recommendedName>
        <fullName evidence="2">Cupin type-2 domain-containing protein</fullName>
    </recommendedName>
</protein>
<comment type="caution">
    <text evidence="4">The sequence shown here is derived from an EMBL/GenBank/DDBJ whole genome shotgun (WGS) entry which is preliminary data.</text>
</comment>
<dbReference type="OrthoDB" id="9797047at2"/>
<dbReference type="RefSeq" id="WP_087021264.1">
    <property type="nucleotide sequence ID" value="NZ_CP178353.1"/>
</dbReference>
<evidence type="ECO:0000256" key="1">
    <source>
        <dbReference type="ARBA" id="ARBA00022723"/>
    </source>
</evidence>
<dbReference type="Pfam" id="PF07883">
    <property type="entry name" value="Cupin_2"/>
    <property type="match status" value="1"/>
</dbReference>
<accession>A0A252F2L4</accession>
<dbReference type="Gene3D" id="2.60.120.10">
    <property type="entry name" value="Jelly Rolls"/>
    <property type="match status" value="1"/>
</dbReference>
<keyword evidence="1" id="KW-0479">Metal-binding</keyword>
<sequence>MLNRAKEQKTDIIEHLRGGEGTVIRKTLLAPGDSFGKFKMCAVLTLEPGCTIGEHAHMPDAEFCWLLEGELVIADGGAEHTVYPGDAWICGGGDSHYTKNCSDKNAVFLAIVTE</sequence>
<keyword evidence="5" id="KW-1185">Reference proteome</keyword>
<dbReference type="GO" id="GO:0046872">
    <property type="term" value="F:metal ion binding"/>
    <property type="evidence" value="ECO:0007669"/>
    <property type="project" value="UniProtKB-KW"/>
</dbReference>
<dbReference type="InterPro" id="IPR013096">
    <property type="entry name" value="Cupin_2"/>
</dbReference>
<dbReference type="EMBL" id="NHOC01000024">
    <property type="protein sequence ID" value="OUM19284.1"/>
    <property type="molecule type" value="Genomic_DNA"/>
</dbReference>
<dbReference type="InterPro" id="IPR011051">
    <property type="entry name" value="RmlC_Cupin_sf"/>
</dbReference>
<reference evidence="4 5" key="1">
    <citation type="submission" date="2017-05" db="EMBL/GenBank/DDBJ databases">
        <title>Butyricicoccus porcorum sp. nov. a butyrate-producing bacterium from the swine intestinal tract.</title>
        <authorList>
            <person name="Trachsel J."/>
            <person name="Humphrey S."/>
            <person name="Allen H.K."/>
        </authorList>
    </citation>
    <scope>NUCLEOTIDE SEQUENCE [LARGE SCALE GENOMIC DNA]</scope>
    <source>
        <strain evidence="4">BB10</strain>
    </source>
</reference>